<evidence type="ECO:0000313" key="1">
    <source>
        <dbReference type="EMBL" id="NEY91703.1"/>
    </source>
</evidence>
<proteinExistence type="predicted"/>
<gene>
    <name evidence="1" type="ORF">G4Z14_15490</name>
</gene>
<evidence type="ECO:0000313" key="2">
    <source>
        <dbReference type="Proteomes" id="UP000477782"/>
    </source>
</evidence>
<keyword evidence="2" id="KW-1185">Reference proteome</keyword>
<protein>
    <submittedName>
        <fullName evidence="1">Uncharacterized protein</fullName>
    </submittedName>
</protein>
<dbReference type="EMBL" id="JAAIVJ010000012">
    <property type="protein sequence ID" value="NEY91703.1"/>
    <property type="molecule type" value="Genomic_DNA"/>
</dbReference>
<comment type="caution">
    <text evidence="1">The sequence shown here is derived from an EMBL/GenBank/DDBJ whole genome shotgun (WGS) entry which is preliminary data.</text>
</comment>
<organism evidence="1 2">
    <name type="scientific">Tabrizicola oligotrophica</name>
    <dbReference type="NCBI Taxonomy" id="2710650"/>
    <lineage>
        <taxon>Bacteria</taxon>
        <taxon>Pseudomonadati</taxon>
        <taxon>Pseudomonadota</taxon>
        <taxon>Alphaproteobacteria</taxon>
        <taxon>Rhodobacterales</taxon>
        <taxon>Paracoccaceae</taxon>
        <taxon>Tabrizicola</taxon>
    </lineage>
</organism>
<sequence length="125" mass="13589">MIETLHPVLPKTPVLGLRLHVGRSGLCIGDPASLRLTETGEVTLLAEVTRRYLGLFPYRQEAALGHLGPVVARILAPAIRQGAPMRVRIVGLTPEHLCGSQGPEVYVSIWADPLVLRPLPPRPLQ</sequence>
<reference evidence="1 2" key="1">
    <citation type="submission" date="2020-02" db="EMBL/GenBank/DDBJ databases">
        <authorList>
            <person name="Chen W.-M."/>
        </authorList>
    </citation>
    <scope>NUCLEOTIDE SEQUENCE [LARGE SCALE GENOMIC DNA]</scope>
    <source>
        <strain evidence="1 2">KMS-5</strain>
    </source>
</reference>
<name>A0A6M0QY60_9RHOB</name>
<dbReference type="Proteomes" id="UP000477782">
    <property type="component" value="Unassembled WGS sequence"/>
</dbReference>
<accession>A0A6M0QY60</accession>
<dbReference type="RefSeq" id="WP_164627379.1">
    <property type="nucleotide sequence ID" value="NZ_JAAIVJ010000012.1"/>
</dbReference>
<dbReference type="AlphaFoldDB" id="A0A6M0QY60"/>